<evidence type="ECO:0000313" key="2">
    <source>
        <dbReference type="Proteomes" id="UP001634393"/>
    </source>
</evidence>
<reference evidence="1 2" key="1">
    <citation type="submission" date="2024-12" db="EMBL/GenBank/DDBJ databases">
        <title>The unique morphological basis and parallel evolutionary history of personate flowers in Penstemon.</title>
        <authorList>
            <person name="Depatie T.H."/>
            <person name="Wessinger C.A."/>
        </authorList>
    </citation>
    <scope>NUCLEOTIDE SEQUENCE [LARGE SCALE GENOMIC DNA]</scope>
    <source>
        <strain evidence="1">WTNN_2</strain>
        <tissue evidence="1">Leaf</tissue>
    </source>
</reference>
<sequence length="230" mass="26308">MPCLKLFHSMDRTLYIILVHDLWRSPSESLQVMGLWLWLERGGICHFVKKILALPPFLINELADEGVICINCINNQVPASPEAAEIPLTHSLVGKDISLQFFVEHQFTASREIQKLVNEPPRASNNSLIQSFSGLNTDGGRSRANETAWYDRTMFVTFSKGYPVSENECIESFHMQEVRPDEQALYAKIVFMNPSFIEIILRGVNKAKFSINGKHVWMRKFVPKNEINNL</sequence>
<dbReference type="PANTHER" id="PTHR33527:SF14">
    <property type="entry name" value="OS07G0274300 PROTEIN"/>
    <property type="match status" value="1"/>
</dbReference>
<organism evidence="1 2">
    <name type="scientific">Penstemon smallii</name>
    <dbReference type="NCBI Taxonomy" id="265156"/>
    <lineage>
        <taxon>Eukaryota</taxon>
        <taxon>Viridiplantae</taxon>
        <taxon>Streptophyta</taxon>
        <taxon>Embryophyta</taxon>
        <taxon>Tracheophyta</taxon>
        <taxon>Spermatophyta</taxon>
        <taxon>Magnoliopsida</taxon>
        <taxon>eudicotyledons</taxon>
        <taxon>Gunneridae</taxon>
        <taxon>Pentapetalae</taxon>
        <taxon>asterids</taxon>
        <taxon>lamiids</taxon>
        <taxon>Lamiales</taxon>
        <taxon>Plantaginaceae</taxon>
        <taxon>Cheloneae</taxon>
        <taxon>Penstemon</taxon>
    </lineage>
</organism>
<name>A0ABD3SZJ6_9LAMI</name>
<keyword evidence="2" id="KW-1185">Reference proteome</keyword>
<proteinExistence type="predicted"/>
<gene>
    <name evidence="1" type="ORF">ACJIZ3_018839</name>
</gene>
<dbReference type="EMBL" id="JBJXBP010000005">
    <property type="protein sequence ID" value="KAL3830037.1"/>
    <property type="molecule type" value="Genomic_DNA"/>
</dbReference>
<protein>
    <submittedName>
        <fullName evidence="1">Uncharacterized protein</fullName>
    </submittedName>
</protein>
<comment type="caution">
    <text evidence="1">The sequence shown here is derived from an EMBL/GenBank/DDBJ whole genome shotgun (WGS) entry which is preliminary data.</text>
</comment>
<evidence type="ECO:0000313" key="1">
    <source>
        <dbReference type="EMBL" id="KAL3830037.1"/>
    </source>
</evidence>
<accession>A0ABD3SZJ6</accession>
<dbReference type="AlphaFoldDB" id="A0ABD3SZJ6"/>
<dbReference type="Proteomes" id="UP001634393">
    <property type="component" value="Unassembled WGS sequence"/>
</dbReference>
<dbReference type="PANTHER" id="PTHR33527">
    <property type="entry name" value="OS07G0274300 PROTEIN"/>
    <property type="match status" value="1"/>
</dbReference>